<dbReference type="Proteomes" id="UP000637074">
    <property type="component" value="Unassembled WGS sequence"/>
</dbReference>
<protein>
    <submittedName>
        <fullName evidence="1">Uncharacterized protein</fullName>
    </submittedName>
</protein>
<gene>
    <name evidence="1" type="ORF">AM1BK_06280</name>
</gene>
<organism evidence="1 2">
    <name type="scientific">Neobacillus kokaensis</name>
    <dbReference type="NCBI Taxonomy" id="2759023"/>
    <lineage>
        <taxon>Bacteria</taxon>
        <taxon>Bacillati</taxon>
        <taxon>Bacillota</taxon>
        <taxon>Bacilli</taxon>
        <taxon>Bacillales</taxon>
        <taxon>Bacillaceae</taxon>
        <taxon>Neobacillus</taxon>
    </lineage>
</organism>
<keyword evidence="2" id="KW-1185">Reference proteome</keyword>
<evidence type="ECO:0000313" key="2">
    <source>
        <dbReference type="Proteomes" id="UP000637074"/>
    </source>
</evidence>
<dbReference type="EMBL" id="BNDS01000002">
    <property type="protein sequence ID" value="GHH97085.1"/>
    <property type="molecule type" value="Genomic_DNA"/>
</dbReference>
<proteinExistence type="predicted"/>
<evidence type="ECO:0000313" key="1">
    <source>
        <dbReference type="EMBL" id="GHH97085.1"/>
    </source>
</evidence>
<name>A0ABQ3MWN4_9BACI</name>
<comment type="caution">
    <text evidence="1">The sequence shown here is derived from an EMBL/GenBank/DDBJ whole genome shotgun (WGS) entry which is preliminary data.</text>
</comment>
<reference evidence="1 2" key="1">
    <citation type="journal article" date="2022" name="Int. J. Syst. Evol. Microbiol.">
        <title>Neobacillus kokaensis sp. nov., isolated from soil.</title>
        <authorList>
            <person name="Yuki K."/>
            <person name="Matsubara H."/>
            <person name="Yamaguchi S."/>
        </authorList>
    </citation>
    <scope>NUCLEOTIDE SEQUENCE [LARGE SCALE GENOMIC DNA]</scope>
    <source>
        <strain evidence="1 2">LOB 377</strain>
    </source>
</reference>
<sequence length="57" mass="6594">MTAVTYSDVWNLDVFFKGGSDSQEFKDHLVQTEEVIKQFHAKVNSWTPKNSPLDSQY</sequence>
<accession>A0ABQ3MWN4</accession>